<evidence type="ECO:0000313" key="6">
    <source>
        <dbReference type="Proteomes" id="UP000430404"/>
    </source>
</evidence>
<evidence type="ECO:0000256" key="1">
    <source>
        <dbReference type="ARBA" id="ARBA00001946"/>
    </source>
</evidence>
<proteinExistence type="predicted"/>
<evidence type="ECO:0000313" key="5">
    <source>
        <dbReference type="EMBL" id="VXA57644.1"/>
    </source>
</evidence>
<dbReference type="GO" id="GO:0016788">
    <property type="term" value="F:hydrolase activity, acting on ester bonds"/>
    <property type="evidence" value="ECO:0007669"/>
    <property type="project" value="InterPro"/>
</dbReference>
<gene>
    <name evidence="5" type="ORF">ACI8B_50131</name>
</gene>
<comment type="cofactor">
    <cofactor evidence="1">
        <name>Mg(2+)</name>
        <dbReference type="ChEBI" id="CHEBI:18420"/>
    </cofactor>
</comment>
<dbReference type="AlphaFoldDB" id="A0A653KA44"/>
<sequence>MAEQGKPLGTLKTAPAQLQTIKVVAIENDQLDLQDKEVICKAICYCDARPNKGKAGHNQYQSCVSERLKELDRFLGHHSPYKPEVNYDMHKNPPEPIMDKGILTKAHDYLPGWIKKYWEKDKGYPYEAGEGMIRRPDVVIVKDPTKPPTQDNIKHVVEIKFGNDVFSDDQKEDYARIVGGESKVKQLDANECDCGNQKDGNATEVSTAAAWATAIAGTLLYFISRGKIPRPRFPLPKPTPAW</sequence>
<evidence type="ECO:0000256" key="3">
    <source>
        <dbReference type="ARBA" id="ARBA00022801"/>
    </source>
</evidence>
<protein>
    <submittedName>
        <fullName evidence="5">VRR-NUC domain protein</fullName>
    </submittedName>
</protein>
<dbReference type="Proteomes" id="UP000430404">
    <property type="component" value="Unassembled WGS sequence"/>
</dbReference>
<keyword evidence="2" id="KW-0540">Nuclease</keyword>
<accession>A0A653KA44</accession>
<dbReference type="GO" id="GO:0004518">
    <property type="term" value="F:nuclease activity"/>
    <property type="evidence" value="ECO:0007669"/>
    <property type="project" value="UniProtKB-KW"/>
</dbReference>
<dbReference type="Pfam" id="PF08774">
    <property type="entry name" value="VRR_NUC"/>
    <property type="match status" value="1"/>
</dbReference>
<name>A0A653KA44_9GAMM</name>
<evidence type="ECO:0000259" key="4">
    <source>
        <dbReference type="SMART" id="SM00990"/>
    </source>
</evidence>
<dbReference type="RefSeq" id="WP_070075731.1">
    <property type="nucleotide sequence ID" value="NZ_LR732744.1"/>
</dbReference>
<organism evidence="5 6">
    <name type="scientific">Acinetobacter proteolyticus</name>
    <dbReference type="NCBI Taxonomy" id="1776741"/>
    <lineage>
        <taxon>Bacteria</taxon>
        <taxon>Pseudomonadati</taxon>
        <taxon>Pseudomonadota</taxon>
        <taxon>Gammaproteobacteria</taxon>
        <taxon>Moraxellales</taxon>
        <taxon>Moraxellaceae</taxon>
        <taxon>Acinetobacter</taxon>
    </lineage>
</organism>
<reference evidence="5 6" key="1">
    <citation type="submission" date="2019-10" db="EMBL/GenBank/DDBJ databases">
        <authorList>
            <person name="Karimi E."/>
        </authorList>
    </citation>
    <scope>NUCLEOTIDE SEQUENCE [LARGE SCALE GENOMIC DNA]</scope>
    <source>
        <strain evidence="5">Acinetobacter sp. 8BE</strain>
    </source>
</reference>
<dbReference type="EMBL" id="CABWKZ010000045">
    <property type="protein sequence ID" value="VXA57644.1"/>
    <property type="molecule type" value="Genomic_DNA"/>
</dbReference>
<keyword evidence="3" id="KW-0378">Hydrolase</keyword>
<dbReference type="SMART" id="SM00990">
    <property type="entry name" value="VRR_NUC"/>
    <property type="match status" value="1"/>
</dbReference>
<evidence type="ECO:0000256" key="2">
    <source>
        <dbReference type="ARBA" id="ARBA00022722"/>
    </source>
</evidence>
<dbReference type="OrthoDB" id="6675421at2"/>
<feature type="domain" description="VRR-NUC" evidence="4">
    <location>
        <begin position="78"/>
        <end position="191"/>
    </location>
</feature>
<dbReference type="InterPro" id="IPR014883">
    <property type="entry name" value="VRR_NUC"/>
</dbReference>